<comment type="caution">
    <text evidence="2">The sequence shown here is derived from an EMBL/GenBank/DDBJ whole genome shotgun (WGS) entry which is preliminary data.</text>
</comment>
<feature type="chain" id="PRO_5040492854" evidence="1">
    <location>
        <begin position="28"/>
        <end position="184"/>
    </location>
</feature>
<dbReference type="Proteomes" id="UP000719766">
    <property type="component" value="Unassembled WGS sequence"/>
</dbReference>
<dbReference type="OrthoDB" id="9991317at2759"/>
<feature type="signal peptide" evidence="1">
    <location>
        <begin position="1"/>
        <end position="27"/>
    </location>
</feature>
<organism evidence="2 3">
    <name type="scientific">Suillus plorans</name>
    <dbReference type="NCBI Taxonomy" id="116603"/>
    <lineage>
        <taxon>Eukaryota</taxon>
        <taxon>Fungi</taxon>
        <taxon>Dikarya</taxon>
        <taxon>Basidiomycota</taxon>
        <taxon>Agaricomycotina</taxon>
        <taxon>Agaricomycetes</taxon>
        <taxon>Agaricomycetidae</taxon>
        <taxon>Boletales</taxon>
        <taxon>Suillineae</taxon>
        <taxon>Suillaceae</taxon>
        <taxon>Suillus</taxon>
    </lineage>
</organism>
<evidence type="ECO:0000313" key="3">
    <source>
        <dbReference type="Proteomes" id="UP000719766"/>
    </source>
</evidence>
<accession>A0A9P7DB96</accession>
<reference evidence="2" key="1">
    <citation type="journal article" date="2020" name="New Phytol.">
        <title>Comparative genomics reveals dynamic genome evolution in host specialist ectomycorrhizal fungi.</title>
        <authorList>
            <person name="Lofgren L.A."/>
            <person name="Nguyen N.H."/>
            <person name="Vilgalys R."/>
            <person name="Ruytinx J."/>
            <person name="Liao H.L."/>
            <person name="Branco S."/>
            <person name="Kuo A."/>
            <person name="LaButti K."/>
            <person name="Lipzen A."/>
            <person name="Andreopoulos W."/>
            <person name="Pangilinan J."/>
            <person name="Riley R."/>
            <person name="Hundley H."/>
            <person name="Na H."/>
            <person name="Barry K."/>
            <person name="Grigoriev I.V."/>
            <person name="Stajich J.E."/>
            <person name="Kennedy P.G."/>
        </authorList>
    </citation>
    <scope>NUCLEOTIDE SEQUENCE</scope>
    <source>
        <strain evidence="2">S12</strain>
    </source>
</reference>
<keyword evidence="3" id="KW-1185">Reference proteome</keyword>
<keyword evidence="1" id="KW-0732">Signal</keyword>
<evidence type="ECO:0000256" key="1">
    <source>
        <dbReference type="SAM" id="SignalP"/>
    </source>
</evidence>
<dbReference type="EMBL" id="JABBWE010000102">
    <property type="protein sequence ID" value="KAG1785868.1"/>
    <property type="molecule type" value="Genomic_DNA"/>
</dbReference>
<evidence type="ECO:0000313" key="2">
    <source>
        <dbReference type="EMBL" id="KAG1785868.1"/>
    </source>
</evidence>
<proteinExistence type="predicted"/>
<name>A0A9P7DB96_9AGAM</name>
<dbReference type="AlphaFoldDB" id="A0A9P7DB96"/>
<dbReference type="RefSeq" id="XP_041153351.1">
    <property type="nucleotide sequence ID" value="XM_041307740.1"/>
</dbReference>
<protein>
    <submittedName>
        <fullName evidence="2">Uncharacterized protein</fullName>
    </submittedName>
</protein>
<gene>
    <name evidence="2" type="ORF">HD556DRAFT_1450306</name>
</gene>
<sequence>MSCAVLFCVFLCLVGVLFNSIIVPTSGNAHYLPFASLTLADLDMVKDNFARAIRHSSRMISIQGWDEVMIPIVHVFQHGLKLWRRSQIWLYPTAVFTLHEAHLFRTNADRSGGELCLEDIYIYSYTPTLSALMRSRQTMKTSVTPSSMDKVNRVQGKALVLLVMKLHRQAFSTRYNATLGDHYG</sequence>
<dbReference type="GeneID" id="64601504"/>